<dbReference type="Pfam" id="PF00440">
    <property type="entry name" value="TetR_N"/>
    <property type="match status" value="1"/>
</dbReference>
<dbReference type="OrthoDB" id="5242520at2"/>
<comment type="caution">
    <text evidence="4">The sequence shown here is derived from an EMBL/GenBank/DDBJ whole genome shotgun (WGS) entry which is preliminary data.</text>
</comment>
<keyword evidence="1 2" id="KW-0238">DNA-binding</keyword>
<dbReference type="SUPFAM" id="SSF46689">
    <property type="entry name" value="Homeodomain-like"/>
    <property type="match status" value="1"/>
</dbReference>
<dbReference type="Gene3D" id="1.10.357.10">
    <property type="entry name" value="Tetracycline Repressor, domain 2"/>
    <property type="match status" value="1"/>
</dbReference>
<reference evidence="4 5" key="1">
    <citation type="submission" date="2018-03" db="EMBL/GenBank/DDBJ databases">
        <title>Aquarubrobacter algicola gen. nov., sp. nov., a novel actinobacterium isolated from shallow eutrophic lake during the end of cyanobacterial harmful algal blooms.</title>
        <authorList>
            <person name="Chun S.J."/>
        </authorList>
    </citation>
    <scope>NUCLEOTIDE SEQUENCE [LARGE SCALE GENOMIC DNA]</scope>
    <source>
        <strain evidence="4 5">Seoho-28</strain>
    </source>
</reference>
<sequence length="212" mass="23839">MPAGSPRPLQQPPRAERRTLLARHFVEAVEPLLEAGETYADISVERLIKAVDISRSTFYVYFDDKGDLLGAMAQDVTRDLAEAGSGWFEFPVDATKDDLREAIRPLFETYRRHQLLLGAITEAAAYDPRVREQHLALVGQAVDGLKAQIQLQQRAGGAPAELDAQRTALWLTWMHERGLYQMVPSASAREVHKLLDAMVDLVWRTLYAGFHD</sequence>
<protein>
    <submittedName>
        <fullName evidence="4">TetR/AcrR family transcriptional regulator</fullName>
    </submittedName>
</protein>
<proteinExistence type="predicted"/>
<dbReference type="SUPFAM" id="SSF48498">
    <property type="entry name" value="Tetracyclin repressor-like, C-terminal domain"/>
    <property type="match status" value="1"/>
</dbReference>
<evidence type="ECO:0000256" key="2">
    <source>
        <dbReference type="PROSITE-ProRule" id="PRU00335"/>
    </source>
</evidence>
<keyword evidence="5" id="KW-1185">Reference proteome</keyword>
<evidence type="ECO:0000259" key="3">
    <source>
        <dbReference type="PROSITE" id="PS50977"/>
    </source>
</evidence>
<evidence type="ECO:0000313" key="4">
    <source>
        <dbReference type="EMBL" id="PTL60155.1"/>
    </source>
</evidence>
<dbReference type="InterPro" id="IPR001647">
    <property type="entry name" value="HTH_TetR"/>
</dbReference>
<organism evidence="4 5">
    <name type="scientific">Paraconexibacter algicola</name>
    <dbReference type="NCBI Taxonomy" id="2133960"/>
    <lineage>
        <taxon>Bacteria</taxon>
        <taxon>Bacillati</taxon>
        <taxon>Actinomycetota</taxon>
        <taxon>Thermoleophilia</taxon>
        <taxon>Solirubrobacterales</taxon>
        <taxon>Paraconexibacteraceae</taxon>
        <taxon>Paraconexibacter</taxon>
    </lineage>
</organism>
<dbReference type="RefSeq" id="WP_107568800.1">
    <property type="nucleotide sequence ID" value="NZ_PYYB01000001.1"/>
</dbReference>
<feature type="DNA-binding region" description="H-T-H motif" evidence="2">
    <location>
        <begin position="43"/>
        <end position="62"/>
    </location>
</feature>
<dbReference type="InterPro" id="IPR049397">
    <property type="entry name" value="EthR_C"/>
</dbReference>
<accession>A0A2T4ULS1</accession>
<dbReference type="EMBL" id="PYYB01000001">
    <property type="protein sequence ID" value="PTL60155.1"/>
    <property type="molecule type" value="Genomic_DNA"/>
</dbReference>
<dbReference type="Pfam" id="PF21313">
    <property type="entry name" value="EthR_C"/>
    <property type="match status" value="1"/>
</dbReference>
<dbReference type="GO" id="GO:0000976">
    <property type="term" value="F:transcription cis-regulatory region binding"/>
    <property type="evidence" value="ECO:0007669"/>
    <property type="project" value="TreeGrafter"/>
</dbReference>
<dbReference type="PROSITE" id="PS50977">
    <property type="entry name" value="HTH_TETR_2"/>
    <property type="match status" value="1"/>
</dbReference>
<dbReference type="PANTHER" id="PTHR30055">
    <property type="entry name" value="HTH-TYPE TRANSCRIPTIONAL REGULATOR RUTR"/>
    <property type="match status" value="1"/>
</dbReference>
<dbReference type="Proteomes" id="UP000240739">
    <property type="component" value="Unassembled WGS sequence"/>
</dbReference>
<evidence type="ECO:0000313" key="5">
    <source>
        <dbReference type="Proteomes" id="UP000240739"/>
    </source>
</evidence>
<dbReference type="PANTHER" id="PTHR30055:SF184">
    <property type="entry name" value="HTH-TYPE TRANSCRIPTIONAL REGULATOR ETHR"/>
    <property type="match status" value="1"/>
</dbReference>
<name>A0A2T4ULS1_9ACTN</name>
<dbReference type="GO" id="GO:0003700">
    <property type="term" value="F:DNA-binding transcription factor activity"/>
    <property type="evidence" value="ECO:0007669"/>
    <property type="project" value="TreeGrafter"/>
</dbReference>
<gene>
    <name evidence="4" type="ORF">C7Y72_11145</name>
</gene>
<dbReference type="InterPro" id="IPR036271">
    <property type="entry name" value="Tet_transcr_reg_TetR-rel_C_sf"/>
</dbReference>
<dbReference type="InterPro" id="IPR050109">
    <property type="entry name" value="HTH-type_TetR-like_transc_reg"/>
</dbReference>
<feature type="domain" description="HTH tetR-type" evidence="3">
    <location>
        <begin position="19"/>
        <end position="80"/>
    </location>
</feature>
<dbReference type="Gene3D" id="1.10.10.60">
    <property type="entry name" value="Homeodomain-like"/>
    <property type="match status" value="1"/>
</dbReference>
<evidence type="ECO:0000256" key="1">
    <source>
        <dbReference type="ARBA" id="ARBA00023125"/>
    </source>
</evidence>
<dbReference type="InterPro" id="IPR009057">
    <property type="entry name" value="Homeodomain-like_sf"/>
</dbReference>
<dbReference type="AlphaFoldDB" id="A0A2T4ULS1"/>